<comment type="catalytic activity">
    <reaction evidence="8">
        <text>L-seryl-[protein] + ATP = O-phospho-L-seryl-[protein] + ADP + H(+)</text>
        <dbReference type="Rhea" id="RHEA:17989"/>
        <dbReference type="Rhea" id="RHEA-COMP:9863"/>
        <dbReference type="Rhea" id="RHEA-COMP:11604"/>
        <dbReference type="ChEBI" id="CHEBI:15378"/>
        <dbReference type="ChEBI" id="CHEBI:29999"/>
        <dbReference type="ChEBI" id="CHEBI:30616"/>
        <dbReference type="ChEBI" id="CHEBI:83421"/>
        <dbReference type="ChEBI" id="CHEBI:456216"/>
        <dbReference type="EC" id="2.7.11.1"/>
    </reaction>
</comment>
<dbReference type="PROSITE" id="PS00108">
    <property type="entry name" value="PROTEIN_KINASE_ST"/>
    <property type="match status" value="1"/>
</dbReference>
<protein>
    <recommendedName>
        <fullName evidence="1">non-specific serine/threonine protein kinase</fullName>
        <ecNumber evidence="1">2.7.11.1</ecNumber>
    </recommendedName>
</protein>
<feature type="binding site" evidence="9">
    <location>
        <position position="61"/>
    </location>
    <ligand>
        <name>ATP</name>
        <dbReference type="ChEBI" id="CHEBI:30616"/>
    </ligand>
</feature>
<dbReference type="PROSITE" id="PS00107">
    <property type="entry name" value="PROTEIN_KINASE_ATP"/>
    <property type="match status" value="1"/>
</dbReference>
<dbReference type="Gene3D" id="1.10.510.10">
    <property type="entry name" value="Transferase(Phosphotransferase) domain 1"/>
    <property type="match status" value="1"/>
</dbReference>
<name>A0A0C9M763_9FUNG</name>
<keyword evidence="2 10" id="KW-0723">Serine/threonine-protein kinase</keyword>
<dbReference type="GO" id="GO:0005794">
    <property type="term" value="C:Golgi apparatus"/>
    <property type="evidence" value="ECO:0007669"/>
    <property type="project" value="TreeGrafter"/>
</dbReference>
<evidence type="ECO:0000313" key="12">
    <source>
        <dbReference type="EMBL" id="GAN05866.1"/>
    </source>
</evidence>
<dbReference type="InterPro" id="IPR011009">
    <property type="entry name" value="Kinase-like_dom_sf"/>
</dbReference>
<evidence type="ECO:0000256" key="8">
    <source>
        <dbReference type="ARBA" id="ARBA00048679"/>
    </source>
</evidence>
<accession>A0A0C9M763</accession>
<dbReference type="GO" id="GO:0004674">
    <property type="term" value="F:protein serine/threonine kinase activity"/>
    <property type="evidence" value="ECO:0007669"/>
    <property type="project" value="UniProtKB-KW"/>
</dbReference>
<gene>
    <name evidence="12" type="ORF">MAM1_0103c05342</name>
</gene>
<evidence type="ECO:0000256" key="7">
    <source>
        <dbReference type="ARBA" id="ARBA00047899"/>
    </source>
</evidence>
<dbReference type="EC" id="2.7.11.1" evidence="1"/>
<dbReference type="InterPro" id="IPR052239">
    <property type="entry name" value="Ser/Thr-specific_kinases"/>
</dbReference>
<keyword evidence="13" id="KW-1185">Reference proteome</keyword>
<reference evidence="12" key="1">
    <citation type="submission" date="2014-09" db="EMBL/GenBank/DDBJ databases">
        <title>Draft genome sequence of an oleaginous Mucoromycotina fungus Mucor ambiguus NBRC6742.</title>
        <authorList>
            <person name="Takeda I."/>
            <person name="Yamane N."/>
            <person name="Morita T."/>
            <person name="Tamano K."/>
            <person name="Machida M."/>
            <person name="Baker S."/>
            <person name="Koike H."/>
        </authorList>
    </citation>
    <scope>NUCLEOTIDE SEQUENCE</scope>
    <source>
        <strain evidence="12">NBRC 6742</strain>
    </source>
</reference>
<proteinExistence type="inferred from homology"/>
<sequence>MSSYLVTIRDTIYALTSCCFPNPSIYINKKNYKVINLLGEGGYSFVYLVKEESSHRLFALKKIRCPMGDRALSDAMHEIDMYQLFQNEYIIRVLDTSVLTDPDGTKTVYIFLPYYKRGNLQDNINANNINKTFFPEKDLLEFFLKVCHALKVLHNYHELPPASETTTQAAAAAEQDDGDHLVPYAHRDLKPGNILISDDGKTPILMDFGSVMKARIHIRSRQDGLLQQDIAAENSTIPYRAPELYDVQTGSTLDEKVDIWSLGCTIYAAAYGQNPFEASVNEMGGSIALAILNGHYKFPLDKEQDDPYSDEFKELIQFLLVIDPKERPTIQQVIEKLESILQ</sequence>
<dbReference type="OrthoDB" id="248923at2759"/>
<keyword evidence="6 9" id="KW-0067">ATP-binding</keyword>
<dbReference type="Proteomes" id="UP000053815">
    <property type="component" value="Unassembled WGS sequence"/>
</dbReference>
<dbReference type="GO" id="GO:0006624">
    <property type="term" value="P:vacuolar protein processing"/>
    <property type="evidence" value="ECO:0007669"/>
    <property type="project" value="TreeGrafter"/>
</dbReference>
<keyword evidence="4 9" id="KW-0547">Nucleotide-binding</keyword>
<comment type="similarity">
    <text evidence="10">Belongs to the protein kinase superfamily.</text>
</comment>
<feature type="domain" description="Protein kinase" evidence="11">
    <location>
        <begin position="32"/>
        <end position="341"/>
    </location>
</feature>
<dbReference type="InterPro" id="IPR008271">
    <property type="entry name" value="Ser/Thr_kinase_AS"/>
</dbReference>
<dbReference type="PANTHER" id="PTHR45998">
    <property type="entry name" value="SERINE/THREONINE-PROTEIN KINASE 16"/>
    <property type="match status" value="1"/>
</dbReference>
<dbReference type="InterPro" id="IPR000719">
    <property type="entry name" value="Prot_kinase_dom"/>
</dbReference>
<evidence type="ECO:0000256" key="5">
    <source>
        <dbReference type="ARBA" id="ARBA00022777"/>
    </source>
</evidence>
<dbReference type="EMBL" id="DF836392">
    <property type="protein sequence ID" value="GAN05866.1"/>
    <property type="molecule type" value="Genomic_DNA"/>
</dbReference>
<dbReference type="PANTHER" id="PTHR45998:SF2">
    <property type="entry name" value="SERINE_THREONINE-PROTEIN KINASE 16"/>
    <property type="match status" value="1"/>
</dbReference>
<evidence type="ECO:0000256" key="3">
    <source>
        <dbReference type="ARBA" id="ARBA00022679"/>
    </source>
</evidence>
<evidence type="ECO:0000256" key="2">
    <source>
        <dbReference type="ARBA" id="ARBA00022527"/>
    </source>
</evidence>
<dbReference type="GO" id="GO:0005524">
    <property type="term" value="F:ATP binding"/>
    <property type="evidence" value="ECO:0007669"/>
    <property type="project" value="UniProtKB-UniRule"/>
</dbReference>
<evidence type="ECO:0000256" key="9">
    <source>
        <dbReference type="PROSITE-ProRule" id="PRU10141"/>
    </source>
</evidence>
<dbReference type="PROSITE" id="PS50011">
    <property type="entry name" value="PROTEIN_KINASE_DOM"/>
    <property type="match status" value="1"/>
</dbReference>
<evidence type="ECO:0000313" key="13">
    <source>
        <dbReference type="Proteomes" id="UP000053815"/>
    </source>
</evidence>
<comment type="catalytic activity">
    <reaction evidence="7">
        <text>L-threonyl-[protein] + ATP = O-phospho-L-threonyl-[protein] + ADP + H(+)</text>
        <dbReference type="Rhea" id="RHEA:46608"/>
        <dbReference type="Rhea" id="RHEA-COMP:11060"/>
        <dbReference type="Rhea" id="RHEA-COMP:11605"/>
        <dbReference type="ChEBI" id="CHEBI:15378"/>
        <dbReference type="ChEBI" id="CHEBI:30013"/>
        <dbReference type="ChEBI" id="CHEBI:30616"/>
        <dbReference type="ChEBI" id="CHEBI:61977"/>
        <dbReference type="ChEBI" id="CHEBI:456216"/>
        <dbReference type="EC" id="2.7.11.1"/>
    </reaction>
</comment>
<keyword evidence="3" id="KW-0808">Transferase</keyword>
<dbReference type="AlphaFoldDB" id="A0A0C9M763"/>
<organism evidence="12">
    <name type="scientific">Mucor ambiguus</name>
    <dbReference type="NCBI Taxonomy" id="91626"/>
    <lineage>
        <taxon>Eukaryota</taxon>
        <taxon>Fungi</taxon>
        <taxon>Fungi incertae sedis</taxon>
        <taxon>Mucoromycota</taxon>
        <taxon>Mucoromycotina</taxon>
        <taxon>Mucoromycetes</taxon>
        <taxon>Mucorales</taxon>
        <taxon>Mucorineae</taxon>
        <taxon>Mucoraceae</taxon>
        <taxon>Mucor</taxon>
    </lineage>
</organism>
<dbReference type="GO" id="GO:0032889">
    <property type="term" value="P:regulation of vacuole fusion, non-autophagic"/>
    <property type="evidence" value="ECO:0007669"/>
    <property type="project" value="TreeGrafter"/>
</dbReference>
<evidence type="ECO:0000259" key="11">
    <source>
        <dbReference type="PROSITE" id="PS50011"/>
    </source>
</evidence>
<evidence type="ECO:0000256" key="1">
    <source>
        <dbReference type="ARBA" id="ARBA00012513"/>
    </source>
</evidence>
<dbReference type="SMART" id="SM00220">
    <property type="entry name" value="S_TKc"/>
    <property type="match status" value="1"/>
</dbReference>
<evidence type="ECO:0000256" key="4">
    <source>
        <dbReference type="ARBA" id="ARBA00022741"/>
    </source>
</evidence>
<evidence type="ECO:0000256" key="6">
    <source>
        <dbReference type="ARBA" id="ARBA00022840"/>
    </source>
</evidence>
<dbReference type="SUPFAM" id="SSF56112">
    <property type="entry name" value="Protein kinase-like (PK-like)"/>
    <property type="match status" value="1"/>
</dbReference>
<keyword evidence="5 12" id="KW-0418">Kinase</keyword>
<dbReference type="GO" id="GO:0005773">
    <property type="term" value="C:vacuole"/>
    <property type="evidence" value="ECO:0007669"/>
    <property type="project" value="GOC"/>
</dbReference>
<dbReference type="Pfam" id="PF00069">
    <property type="entry name" value="Pkinase"/>
    <property type="match status" value="2"/>
</dbReference>
<evidence type="ECO:0000256" key="10">
    <source>
        <dbReference type="RuleBase" id="RU000304"/>
    </source>
</evidence>
<dbReference type="InterPro" id="IPR017441">
    <property type="entry name" value="Protein_kinase_ATP_BS"/>
</dbReference>